<dbReference type="InterPro" id="IPR008709">
    <property type="entry name" value="Neurochondrin"/>
</dbReference>
<protein>
    <submittedName>
        <fullName evidence="1">Armadillo-type fold protein</fullName>
    </submittedName>
</protein>
<proteinExistence type="predicted"/>
<name>A0AAE9WG86_9SCHI</name>
<accession>A0AAE9WG86</accession>
<dbReference type="KEGG" id="som:SOMG_04328"/>
<dbReference type="GeneID" id="80877804"/>
<organism evidence="1 2">
    <name type="scientific">Schizosaccharomyces osmophilus</name>
    <dbReference type="NCBI Taxonomy" id="2545709"/>
    <lineage>
        <taxon>Eukaryota</taxon>
        <taxon>Fungi</taxon>
        <taxon>Dikarya</taxon>
        <taxon>Ascomycota</taxon>
        <taxon>Taphrinomycotina</taxon>
        <taxon>Schizosaccharomycetes</taxon>
        <taxon>Schizosaccharomycetales</taxon>
        <taxon>Schizosaccharomycetaceae</taxon>
        <taxon>Schizosaccharomyces</taxon>
    </lineage>
</organism>
<reference evidence="1 2" key="1">
    <citation type="journal article" date="2023" name="G3 (Bethesda)">
        <title>A high-quality reference genome for the fission yeast Schizosaccharomyces osmophilus.</title>
        <authorList>
            <person name="Jia G.S."/>
            <person name="Zhang W.C."/>
            <person name="Liang Y."/>
            <person name="Liu X.H."/>
            <person name="Rhind N."/>
            <person name="Pidoux A."/>
            <person name="Brysch-Herzberg M."/>
            <person name="Du L.L."/>
        </authorList>
    </citation>
    <scope>NUCLEOTIDE SEQUENCE [LARGE SCALE GENOMIC DNA]</scope>
    <source>
        <strain evidence="1 2">CBS 15793</strain>
    </source>
</reference>
<dbReference type="PANTHER" id="PTHR13109">
    <property type="entry name" value="NEUROCHONDRIN"/>
    <property type="match status" value="1"/>
</dbReference>
<dbReference type="Pfam" id="PF05536">
    <property type="entry name" value="Neurochondrin"/>
    <property type="match status" value="2"/>
</dbReference>
<dbReference type="EMBL" id="CP115613">
    <property type="protein sequence ID" value="WBW75208.1"/>
    <property type="molecule type" value="Genomic_DNA"/>
</dbReference>
<dbReference type="RefSeq" id="XP_056039451.1">
    <property type="nucleotide sequence ID" value="XM_056183115.1"/>
</dbReference>
<evidence type="ECO:0000313" key="1">
    <source>
        <dbReference type="EMBL" id="WBW75208.1"/>
    </source>
</evidence>
<dbReference type="PANTHER" id="PTHR13109:SF7">
    <property type="entry name" value="NEUROCHONDRIN"/>
    <property type="match status" value="1"/>
</dbReference>
<dbReference type="Proteomes" id="UP001212411">
    <property type="component" value="Chromosome 3"/>
</dbReference>
<sequence>MKMQKNEKKARDSADAMFSDANDSFPFEKISEDMVRELDGIEKDMLLKEQVESEKVENANKHGKDNASGLLENCFALLHAKDDTSKFVSLTMLAKLLNENPNFLFAFWEQMDMKFLDRLLGSKNYEYADLGVSVLLAFCSDEKILRSSLMKKRIPALLTCALRHYDLCIPTICALASNPRSAKSLLYYTSFITNEFPLSQALEILSYGLYALDKIQLYMKPIFEGIEKRNEWKAPVTSQFFRNLFARFPVHLWYSDELCCYVRPLIKPVLEEFVTEESIENACVQLFSLLKAVGPDVVMEDNKESFLLVIGRCAAEIRANLDLLVSTLDEKQKHETLSYSVCSCYEVLGILIHFLCENCDELSQTIEPTKFFQLQNTLSELFGDTMEFIRDAWDNMRHHEKFAVHVTVVSAIATLCLWLTEDDSQYKQASGLMDVFMALWKYGWKNGVEYAKWIGLALPNMLQEEICVKAFKNVKGWEIVWDDFKRCNQELEAMSSKQALFEDVAENETATQAFQDLYILLEVKSFVPSSIWEHEVFRSPLWKDMLNDSS</sequence>
<dbReference type="InterPro" id="IPR016024">
    <property type="entry name" value="ARM-type_fold"/>
</dbReference>
<dbReference type="AlphaFoldDB" id="A0AAE9WG86"/>
<gene>
    <name evidence="1" type="ORF">SOMG_04328</name>
</gene>
<keyword evidence="2" id="KW-1185">Reference proteome</keyword>
<dbReference type="SUPFAM" id="SSF48371">
    <property type="entry name" value="ARM repeat"/>
    <property type="match status" value="1"/>
</dbReference>
<evidence type="ECO:0000313" key="2">
    <source>
        <dbReference type="Proteomes" id="UP001212411"/>
    </source>
</evidence>